<keyword evidence="9" id="KW-1185">Reference proteome</keyword>
<dbReference type="PRINTS" id="PR00401">
    <property type="entry name" value="SH2DOMAIN"/>
</dbReference>
<feature type="compositionally biased region" description="Polar residues" evidence="5">
    <location>
        <begin position="352"/>
        <end position="382"/>
    </location>
</feature>
<dbReference type="InterPro" id="IPR015012">
    <property type="entry name" value="Phe_ZIP"/>
</dbReference>
<dbReference type="PANTHER" id="PTHR10872">
    <property type="entry name" value="SH2B ADAPTER PROTEIN"/>
    <property type="match status" value="1"/>
</dbReference>
<gene>
    <name evidence="8" type="ORF">PLOB_00047482</name>
</gene>
<reference evidence="8 9" key="1">
    <citation type="submission" date="2022-05" db="EMBL/GenBank/DDBJ databases">
        <authorList>
            <consortium name="Genoscope - CEA"/>
            <person name="William W."/>
        </authorList>
    </citation>
    <scope>NUCLEOTIDE SEQUENCE [LARGE SCALE GENOMIC DNA]</scope>
</reference>
<feature type="domain" description="PH" evidence="7">
    <location>
        <begin position="164"/>
        <end position="274"/>
    </location>
</feature>
<dbReference type="SUPFAM" id="SSF50729">
    <property type="entry name" value="PH domain-like"/>
    <property type="match status" value="1"/>
</dbReference>
<proteinExistence type="inferred from homology"/>
<evidence type="ECO:0008006" key="10">
    <source>
        <dbReference type="Google" id="ProtNLM"/>
    </source>
</evidence>
<dbReference type="PROSITE" id="PS50001">
    <property type="entry name" value="SH2"/>
    <property type="match status" value="1"/>
</dbReference>
<dbReference type="SUPFAM" id="SSF109805">
    <property type="entry name" value="Phenylalanine zipper"/>
    <property type="match status" value="1"/>
</dbReference>
<feature type="compositionally biased region" description="Basic and acidic residues" evidence="5">
    <location>
        <begin position="142"/>
        <end position="153"/>
    </location>
</feature>
<dbReference type="Gene3D" id="6.10.140.110">
    <property type="match status" value="1"/>
</dbReference>
<dbReference type="InterPro" id="IPR035057">
    <property type="entry name" value="SH2B1_SH2"/>
</dbReference>
<dbReference type="Pfam" id="PF00169">
    <property type="entry name" value="PH"/>
    <property type="match status" value="1"/>
</dbReference>
<dbReference type="InterPro" id="IPR001849">
    <property type="entry name" value="PH_domain"/>
</dbReference>
<feature type="region of interest" description="Disordered" evidence="5">
    <location>
        <begin position="553"/>
        <end position="574"/>
    </location>
</feature>
<evidence type="ECO:0000256" key="4">
    <source>
        <dbReference type="PROSITE-ProRule" id="PRU00191"/>
    </source>
</evidence>
<keyword evidence="3 4" id="KW-0727">SH2 domain</keyword>
<dbReference type="PROSITE" id="PS50003">
    <property type="entry name" value="PH_DOMAIN"/>
    <property type="match status" value="1"/>
</dbReference>
<comment type="caution">
    <text evidence="8">The sequence shown here is derived from an EMBL/GenBank/DDBJ whole genome shotgun (WGS) entry which is preliminary data.</text>
</comment>
<dbReference type="Pfam" id="PF08916">
    <property type="entry name" value="Phe_ZIP"/>
    <property type="match status" value="1"/>
</dbReference>
<dbReference type="EMBL" id="CALNXK010000087">
    <property type="protein sequence ID" value="CAH3149790.1"/>
    <property type="molecule type" value="Genomic_DNA"/>
</dbReference>
<evidence type="ECO:0000256" key="5">
    <source>
        <dbReference type="SAM" id="MobiDB-lite"/>
    </source>
</evidence>
<protein>
    <recommendedName>
        <fullName evidence="10">SH2B adapter protein 2</fullName>
    </recommendedName>
</protein>
<feature type="domain" description="SH2" evidence="6">
    <location>
        <begin position="448"/>
        <end position="546"/>
    </location>
</feature>
<dbReference type="InterPro" id="IPR036290">
    <property type="entry name" value="Phe_ZIP_sf"/>
</dbReference>
<dbReference type="InterPro" id="IPR000980">
    <property type="entry name" value="SH2"/>
</dbReference>
<dbReference type="SMART" id="SM00252">
    <property type="entry name" value="SH2"/>
    <property type="match status" value="1"/>
</dbReference>
<feature type="region of interest" description="Disordered" evidence="5">
    <location>
        <begin position="275"/>
        <end position="304"/>
    </location>
</feature>
<evidence type="ECO:0000259" key="6">
    <source>
        <dbReference type="PROSITE" id="PS50001"/>
    </source>
</evidence>
<dbReference type="SUPFAM" id="SSF55550">
    <property type="entry name" value="SH2 domain"/>
    <property type="match status" value="1"/>
</dbReference>
<feature type="region of interest" description="Disordered" evidence="5">
    <location>
        <begin position="329"/>
        <end position="409"/>
    </location>
</feature>
<feature type="compositionally biased region" description="Pro residues" evidence="5">
    <location>
        <begin position="386"/>
        <end position="395"/>
    </location>
</feature>
<accession>A0ABN8PS89</accession>
<dbReference type="Pfam" id="PF00017">
    <property type="entry name" value="SH2"/>
    <property type="match status" value="1"/>
</dbReference>
<dbReference type="Proteomes" id="UP001159405">
    <property type="component" value="Unassembled WGS sequence"/>
</dbReference>
<evidence type="ECO:0000256" key="2">
    <source>
        <dbReference type="ARBA" id="ARBA00022553"/>
    </source>
</evidence>
<sequence>MACFNGEIGTKFPSGRWEEFCKDRAEVAARQFANEFVQFLGDNPVYDVSGASTTFSKRFVEYFLQSFDSEVHKNDFMDFDAPDSPTDVFGPDDWGSSVHLTGSFKPIEKKNNESSFKFLGKLKDVKGFFKRNVNDESSGPAKHAETRRECEDRSIPQEAKLTTAIKREGIMNYLMNLESGVNTEDFFWQKCRVVLFKAPGGFMLEFYTPPKSPKAKTGIFCFLIHEARPATELELPGGQNVFVIKAVNKREYMLAANDKQEMDEWLAEIRKCMEEDQGSTNQSGTGSGAEERGATGGPPQSASVDVVATPKFSAGGVKLGNSQSLRVRLDSYPADKKPSEAVSNLAKRRNVYSPSSLRIQNRPSGSLTSQHGPQTPTYQDDMTWTRPPPELPPRSPTSTEGPALPPNQPDLLRQISAQAATPQANSEESPVWVSATSMENHPLANYPWFHGTLPRIEASHLVSQGGQQWHGIFLIRQSETRRGEYVLTFNYQGRAKHLRLALNVEGQCRVQHLWFQSIFEMLEHFRANPIPLESGGPSDVMLTNFVVYTGSGPRQPGGSLHHNHSPNSGEGLRRSHSLTAHRITRPATIQGGSVRITTSAANSNGHSRAVENQYAFV</sequence>
<organism evidence="8 9">
    <name type="scientific">Porites lobata</name>
    <dbReference type="NCBI Taxonomy" id="104759"/>
    <lineage>
        <taxon>Eukaryota</taxon>
        <taxon>Metazoa</taxon>
        <taxon>Cnidaria</taxon>
        <taxon>Anthozoa</taxon>
        <taxon>Hexacorallia</taxon>
        <taxon>Scleractinia</taxon>
        <taxon>Fungiina</taxon>
        <taxon>Poritidae</taxon>
        <taxon>Porites</taxon>
    </lineage>
</organism>
<evidence type="ECO:0000256" key="1">
    <source>
        <dbReference type="ARBA" id="ARBA00010220"/>
    </source>
</evidence>
<dbReference type="Gene3D" id="2.30.29.30">
    <property type="entry name" value="Pleckstrin-homology domain (PH domain)/Phosphotyrosine-binding domain (PTB)"/>
    <property type="match status" value="1"/>
</dbReference>
<evidence type="ECO:0000313" key="9">
    <source>
        <dbReference type="Proteomes" id="UP001159405"/>
    </source>
</evidence>
<dbReference type="InterPro" id="IPR030523">
    <property type="entry name" value="SH2B"/>
</dbReference>
<comment type="similarity">
    <text evidence="1">Belongs to the SH2B adapter family.</text>
</comment>
<dbReference type="InterPro" id="IPR036860">
    <property type="entry name" value="SH2_dom_sf"/>
</dbReference>
<feature type="region of interest" description="Disordered" evidence="5">
    <location>
        <begin position="134"/>
        <end position="153"/>
    </location>
</feature>
<dbReference type="InterPro" id="IPR011993">
    <property type="entry name" value="PH-like_dom_sf"/>
</dbReference>
<keyword evidence="2" id="KW-0597">Phosphoprotein</keyword>
<evidence type="ECO:0000313" key="8">
    <source>
        <dbReference type="EMBL" id="CAH3149790.1"/>
    </source>
</evidence>
<evidence type="ECO:0000256" key="3">
    <source>
        <dbReference type="ARBA" id="ARBA00022999"/>
    </source>
</evidence>
<dbReference type="Gene3D" id="3.30.505.10">
    <property type="entry name" value="SH2 domain"/>
    <property type="match status" value="1"/>
</dbReference>
<dbReference type="PANTHER" id="PTHR10872:SF2">
    <property type="entry name" value="LNK, ISOFORM D"/>
    <property type="match status" value="1"/>
</dbReference>
<dbReference type="SMART" id="SM00233">
    <property type="entry name" value="PH"/>
    <property type="match status" value="1"/>
</dbReference>
<feature type="compositionally biased region" description="Basic and acidic residues" evidence="5">
    <location>
        <begin position="329"/>
        <end position="339"/>
    </location>
</feature>
<evidence type="ECO:0000259" key="7">
    <source>
        <dbReference type="PROSITE" id="PS50003"/>
    </source>
</evidence>
<dbReference type="CDD" id="cd10346">
    <property type="entry name" value="SH2_SH2B_family"/>
    <property type="match status" value="1"/>
</dbReference>
<name>A0ABN8PS89_9CNID</name>